<feature type="non-terminal residue" evidence="2">
    <location>
        <position position="50"/>
    </location>
</feature>
<dbReference type="AlphaFoldDB" id="X1J0M7"/>
<sequence length="50" mass="5598">MINCPNCQTENRMGSLFCRGCGTKLALEDVNVHNFEEKTGIVPKSKKKAR</sequence>
<evidence type="ECO:0000313" key="2">
    <source>
        <dbReference type="EMBL" id="GAH88261.1"/>
    </source>
</evidence>
<reference evidence="2" key="1">
    <citation type="journal article" date="2014" name="Front. Microbiol.">
        <title>High frequency of phylogenetically diverse reductive dehalogenase-homologous genes in deep subseafloor sedimentary metagenomes.</title>
        <authorList>
            <person name="Kawai M."/>
            <person name="Futagami T."/>
            <person name="Toyoda A."/>
            <person name="Takaki Y."/>
            <person name="Nishi S."/>
            <person name="Hori S."/>
            <person name="Arai W."/>
            <person name="Tsubouchi T."/>
            <person name="Morono Y."/>
            <person name="Uchiyama I."/>
            <person name="Ito T."/>
            <person name="Fujiyama A."/>
            <person name="Inagaki F."/>
            <person name="Takami H."/>
        </authorList>
    </citation>
    <scope>NUCLEOTIDE SEQUENCE</scope>
    <source>
        <strain evidence="2">Expedition CK06-06</strain>
    </source>
</reference>
<feature type="domain" description="Zinc-ribbon" evidence="1">
    <location>
        <begin position="4"/>
        <end position="25"/>
    </location>
</feature>
<name>X1J0M7_9ZZZZ</name>
<dbReference type="InterPro" id="IPR026870">
    <property type="entry name" value="Zinc_ribbon_dom"/>
</dbReference>
<evidence type="ECO:0000259" key="1">
    <source>
        <dbReference type="Pfam" id="PF13240"/>
    </source>
</evidence>
<organism evidence="2">
    <name type="scientific">marine sediment metagenome</name>
    <dbReference type="NCBI Taxonomy" id="412755"/>
    <lineage>
        <taxon>unclassified sequences</taxon>
        <taxon>metagenomes</taxon>
        <taxon>ecological metagenomes</taxon>
    </lineage>
</organism>
<dbReference type="EMBL" id="BARU01040125">
    <property type="protein sequence ID" value="GAH88261.1"/>
    <property type="molecule type" value="Genomic_DNA"/>
</dbReference>
<protein>
    <recommendedName>
        <fullName evidence="1">Zinc-ribbon domain-containing protein</fullName>
    </recommendedName>
</protein>
<comment type="caution">
    <text evidence="2">The sequence shown here is derived from an EMBL/GenBank/DDBJ whole genome shotgun (WGS) entry which is preliminary data.</text>
</comment>
<gene>
    <name evidence="2" type="ORF">S03H2_62087</name>
</gene>
<accession>X1J0M7</accession>
<proteinExistence type="predicted"/>
<dbReference type="Pfam" id="PF13240">
    <property type="entry name" value="Zn_Ribbon_1"/>
    <property type="match status" value="1"/>
</dbReference>